<feature type="compositionally biased region" description="Basic residues" evidence="1">
    <location>
        <begin position="53"/>
        <end position="72"/>
    </location>
</feature>
<dbReference type="EMBL" id="SROY01000001">
    <property type="protein sequence ID" value="TLX22964.1"/>
    <property type="molecule type" value="Genomic_DNA"/>
</dbReference>
<dbReference type="InterPro" id="IPR025695">
    <property type="entry name" value="DoxX-like"/>
</dbReference>
<organism evidence="4 5">
    <name type="scientific">Thermomonas fusca</name>
    <dbReference type="NCBI Taxonomy" id="215690"/>
    <lineage>
        <taxon>Bacteria</taxon>
        <taxon>Pseudomonadati</taxon>
        <taxon>Pseudomonadota</taxon>
        <taxon>Gammaproteobacteria</taxon>
        <taxon>Lysobacterales</taxon>
        <taxon>Lysobacteraceae</taxon>
        <taxon>Thermomonas</taxon>
    </lineage>
</organism>
<evidence type="ECO:0000313" key="5">
    <source>
        <dbReference type="Proteomes" id="UP000308508"/>
    </source>
</evidence>
<feature type="transmembrane region" description="Helical" evidence="2">
    <location>
        <begin position="484"/>
        <end position="505"/>
    </location>
</feature>
<dbReference type="InterPro" id="IPR051207">
    <property type="entry name" value="ComplexI_NDUFA9_subunit"/>
</dbReference>
<feature type="transmembrane region" description="Helical" evidence="2">
    <location>
        <begin position="456"/>
        <end position="477"/>
    </location>
</feature>
<feature type="transmembrane region" description="Helical" evidence="2">
    <location>
        <begin position="511"/>
        <end position="529"/>
    </location>
</feature>
<sequence>MAGGAADDAGACAGGQLRQRGRCLARAGRVRPAGQAAGRRGARQRALRDRRGSGRFHRRRHSRLHRAGRSLRRTAGTARCDEPGLARAGAVAGGAGAGGGGGLGGLTLATVLVVGGRGFLGGFIVAALRRQGWRVRTLARPQGRTLGDDEVAGDLTRMLSEADWVQALDGVTAVVNAAGILREEGRQTFEDVHYRAPLALANGCAKRGIRFVQVSALGHPDDGGFIASKHRFDAALLALPLVAVVLRPSVVYSHRGSYGGTSLLRALAAFPGRSLLPGDGRWKFQPLSTEDLAEVVAAACTRGAPGVHDLGCEHPIALHHYQALWRQWLQIAGRGAWQVPLPLVKCQVWLGQALGRGPVNRAIWNMLLRGNLAAPGSHQRVMEAFGVRVRALDEVLSAEPSQMQDRWAAQLYFLAPWLKWSVIALWLWSGVVGLLTPASRIETLTHGSVLAEMAPVMLARAAALLDLALGLALALVVRPRPVVLAMLASVAAYLFAFGVGLPALFMDSLGGLVKNVALLPALAVLWVLVDRR</sequence>
<dbReference type="Pfam" id="PF13781">
    <property type="entry name" value="DoxX_3"/>
    <property type="match status" value="1"/>
</dbReference>
<dbReference type="Pfam" id="PF01370">
    <property type="entry name" value="Epimerase"/>
    <property type="match status" value="1"/>
</dbReference>
<evidence type="ECO:0000313" key="4">
    <source>
        <dbReference type="EMBL" id="TLX22964.1"/>
    </source>
</evidence>
<evidence type="ECO:0000259" key="3">
    <source>
        <dbReference type="Pfam" id="PF01370"/>
    </source>
</evidence>
<protein>
    <submittedName>
        <fullName evidence="4">NAD-dependent epimerase/dehydratase family protein</fullName>
    </submittedName>
</protein>
<keyword evidence="2" id="KW-0472">Membrane</keyword>
<reference evidence="4 5" key="1">
    <citation type="submission" date="2019-04" db="EMBL/GenBank/DDBJ databases">
        <authorList>
            <person name="Grouzdev D.S."/>
            <person name="Nazina T.N."/>
        </authorList>
    </citation>
    <scope>NUCLEOTIDE SEQUENCE [LARGE SCALE GENOMIC DNA]</scope>
    <source>
        <strain evidence="4 5">SHC 3-19</strain>
    </source>
</reference>
<dbReference type="AlphaFoldDB" id="A0A5R9PHG7"/>
<dbReference type="Gene3D" id="3.40.50.720">
    <property type="entry name" value="NAD(P)-binding Rossmann-like Domain"/>
    <property type="match status" value="1"/>
</dbReference>
<feature type="region of interest" description="Disordered" evidence="1">
    <location>
        <begin position="26"/>
        <end position="77"/>
    </location>
</feature>
<dbReference type="GO" id="GO:0044877">
    <property type="term" value="F:protein-containing complex binding"/>
    <property type="evidence" value="ECO:0007669"/>
    <property type="project" value="TreeGrafter"/>
</dbReference>
<evidence type="ECO:0000256" key="1">
    <source>
        <dbReference type="SAM" id="MobiDB-lite"/>
    </source>
</evidence>
<feature type="transmembrane region" description="Helical" evidence="2">
    <location>
        <begin position="106"/>
        <end position="128"/>
    </location>
</feature>
<dbReference type="InterPro" id="IPR036291">
    <property type="entry name" value="NAD(P)-bd_dom_sf"/>
</dbReference>
<feature type="compositionally biased region" description="Low complexity" evidence="1">
    <location>
        <begin position="26"/>
        <end position="39"/>
    </location>
</feature>
<proteinExistence type="predicted"/>
<keyword evidence="2" id="KW-1133">Transmembrane helix</keyword>
<keyword evidence="5" id="KW-1185">Reference proteome</keyword>
<name>A0A5R9PHG7_9GAMM</name>
<gene>
    <name evidence="4" type="ORF">E5S66_02780</name>
</gene>
<dbReference type="SUPFAM" id="SSF51735">
    <property type="entry name" value="NAD(P)-binding Rossmann-fold domains"/>
    <property type="match status" value="1"/>
</dbReference>
<accession>A0A5R9PHG7</accession>
<dbReference type="Proteomes" id="UP000308508">
    <property type="component" value="Unassembled WGS sequence"/>
</dbReference>
<feature type="domain" description="NAD-dependent epimerase/dehydratase" evidence="3">
    <location>
        <begin position="111"/>
        <end position="302"/>
    </location>
</feature>
<keyword evidence="2" id="KW-0812">Transmembrane</keyword>
<dbReference type="PANTHER" id="PTHR12126:SF11">
    <property type="entry name" value="NADH DEHYDROGENASE [UBIQUINONE] 1 ALPHA SUBCOMPLEX SUBUNIT 9, MITOCHONDRIAL"/>
    <property type="match status" value="1"/>
</dbReference>
<feature type="transmembrane region" description="Helical" evidence="2">
    <location>
        <begin position="411"/>
        <end position="436"/>
    </location>
</feature>
<dbReference type="InterPro" id="IPR001509">
    <property type="entry name" value="Epimerase_deHydtase"/>
</dbReference>
<dbReference type="PANTHER" id="PTHR12126">
    <property type="entry name" value="NADH-UBIQUINONE OXIDOREDUCTASE 39 KDA SUBUNIT-RELATED"/>
    <property type="match status" value="1"/>
</dbReference>
<comment type="caution">
    <text evidence="4">The sequence shown here is derived from an EMBL/GenBank/DDBJ whole genome shotgun (WGS) entry which is preliminary data.</text>
</comment>
<evidence type="ECO:0000256" key="2">
    <source>
        <dbReference type="SAM" id="Phobius"/>
    </source>
</evidence>